<dbReference type="Gene3D" id="2.60.120.620">
    <property type="entry name" value="q2cbj1_9rhob like domain"/>
    <property type="match status" value="1"/>
</dbReference>
<dbReference type="PROSITE" id="PS51471">
    <property type="entry name" value="FE2OG_OXY"/>
    <property type="match status" value="1"/>
</dbReference>
<comment type="similarity">
    <text evidence="1">Belongs to the iron/ascorbate-dependent oxidoreductase family.</text>
</comment>
<dbReference type="GO" id="GO:0016491">
    <property type="term" value="F:oxidoreductase activity"/>
    <property type="evidence" value="ECO:0007669"/>
    <property type="project" value="UniProtKB-KW"/>
</dbReference>
<dbReference type="InterPro" id="IPR005123">
    <property type="entry name" value="Oxoglu/Fe-dep_dioxygenase_dom"/>
</dbReference>
<dbReference type="EMBL" id="JANBUW010000035">
    <property type="protein sequence ID" value="KAJ2850340.1"/>
    <property type="molecule type" value="Genomic_DNA"/>
</dbReference>
<organism evidence="4 5">
    <name type="scientific">Coemansia brasiliensis</name>
    <dbReference type="NCBI Taxonomy" id="2650707"/>
    <lineage>
        <taxon>Eukaryota</taxon>
        <taxon>Fungi</taxon>
        <taxon>Fungi incertae sedis</taxon>
        <taxon>Zoopagomycota</taxon>
        <taxon>Kickxellomycotina</taxon>
        <taxon>Kickxellomycetes</taxon>
        <taxon>Kickxellales</taxon>
        <taxon>Kickxellaceae</taxon>
        <taxon>Coemansia</taxon>
    </lineage>
</organism>
<dbReference type="OrthoDB" id="69177at2759"/>
<evidence type="ECO:0000256" key="1">
    <source>
        <dbReference type="RuleBase" id="RU003682"/>
    </source>
</evidence>
<feature type="region of interest" description="Disordered" evidence="2">
    <location>
        <begin position="1"/>
        <end position="26"/>
    </location>
</feature>
<accession>A0A9W8M0C3</accession>
<feature type="domain" description="Fe2OG dioxygenase" evidence="3">
    <location>
        <begin position="142"/>
        <end position="229"/>
    </location>
</feature>
<name>A0A9W8M0C3_9FUNG</name>
<evidence type="ECO:0000313" key="4">
    <source>
        <dbReference type="EMBL" id="KAJ2850340.1"/>
    </source>
</evidence>
<keyword evidence="1" id="KW-0408">Iron</keyword>
<dbReference type="AlphaFoldDB" id="A0A9W8M0C3"/>
<evidence type="ECO:0000313" key="5">
    <source>
        <dbReference type="Proteomes" id="UP001139887"/>
    </source>
</evidence>
<keyword evidence="1" id="KW-0479">Metal-binding</keyword>
<dbReference type="Proteomes" id="UP001139887">
    <property type="component" value="Unassembled WGS sequence"/>
</dbReference>
<sequence>MATSEDSDFDLFGETLSSDSETDAPQFRHRNCSQTTKLSVLDLQRRKYLQSNRIKVTFPTLRNQRPINFGQIFDLAERQSILNSLTELVNQSGWTSQRHGAFPTRDIPVNRLSVANMAISRLQEFLFPRLEEHTGISKQYWTFRDVFIIGYHQDHQRSLEMHSDGSLASLTLLLNETSEFDGGGTYFKQFDMLVKQNPGDAWIHDGRLDHCSQAITRGERVVLVAFIDTVGGCTDLLIRKS</sequence>
<feature type="compositionally biased region" description="Acidic residues" evidence="2">
    <location>
        <begin position="1"/>
        <end position="11"/>
    </location>
</feature>
<dbReference type="GO" id="GO:0046872">
    <property type="term" value="F:metal ion binding"/>
    <property type="evidence" value="ECO:0007669"/>
    <property type="project" value="UniProtKB-KW"/>
</dbReference>
<comment type="caution">
    <text evidence="4">The sequence shown here is derived from an EMBL/GenBank/DDBJ whole genome shotgun (WGS) entry which is preliminary data.</text>
</comment>
<evidence type="ECO:0000256" key="2">
    <source>
        <dbReference type="SAM" id="MobiDB-lite"/>
    </source>
</evidence>
<protein>
    <recommendedName>
        <fullName evidence="3">Fe2OG dioxygenase domain-containing protein</fullName>
    </recommendedName>
</protein>
<gene>
    <name evidence="4" type="ORF">IWW36_001957</name>
</gene>
<proteinExistence type="inferred from homology"/>
<keyword evidence="5" id="KW-1185">Reference proteome</keyword>
<evidence type="ECO:0000259" key="3">
    <source>
        <dbReference type="PROSITE" id="PS51471"/>
    </source>
</evidence>
<reference evidence="4" key="1">
    <citation type="submission" date="2022-07" db="EMBL/GenBank/DDBJ databases">
        <title>Phylogenomic reconstructions and comparative analyses of Kickxellomycotina fungi.</title>
        <authorList>
            <person name="Reynolds N.K."/>
            <person name="Stajich J.E."/>
            <person name="Barry K."/>
            <person name="Grigoriev I.V."/>
            <person name="Crous P."/>
            <person name="Smith M.E."/>
        </authorList>
    </citation>
    <scope>NUCLEOTIDE SEQUENCE</scope>
    <source>
        <strain evidence="4">NRRL 1566</strain>
    </source>
</reference>
<keyword evidence="1" id="KW-0560">Oxidoreductase</keyword>